<dbReference type="EMBL" id="JARBHB010000013">
    <property type="protein sequence ID" value="KAJ8869944.1"/>
    <property type="molecule type" value="Genomic_DNA"/>
</dbReference>
<accession>A0ABQ9GC07</accession>
<protein>
    <submittedName>
        <fullName evidence="2">Uncharacterized protein</fullName>
    </submittedName>
</protein>
<proteinExistence type="predicted"/>
<name>A0ABQ9GC07_9NEOP</name>
<organism evidence="2 3">
    <name type="scientific">Dryococelus australis</name>
    <dbReference type="NCBI Taxonomy" id="614101"/>
    <lineage>
        <taxon>Eukaryota</taxon>
        <taxon>Metazoa</taxon>
        <taxon>Ecdysozoa</taxon>
        <taxon>Arthropoda</taxon>
        <taxon>Hexapoda</taxon>
        <taxon>Insecta</taxon>
        <taxon>Pterygota</taxon>
        <taxon>Neoptera</taxon>
        <taxon>Polyneoptera</taxon>
        <taxon>Phasmatodea</taxon>
        <taxon>Verophasmatodea</taxon>
        <taxon>Anareolatae</taxon>
        <taxon>Phasmatidae</taxon>
        <taxon>Eurycanthinae</taxon>
        <taxon>Dryococelus</taxon>
    </lineage>
</organism>
<evidence type="ECO:0000256" key="1">
    <source>
        <dbReference type="SAM" id="MobiDB-lite"/>
    </source>
</evidence>
<dbReference type="Proteomes" id="UP001159363">
    <property type="component" value="Chromosome 12"/>
</dbReference>
<feature type="compositionally biased region" description="Polar residues" evidence="1">
    <location>
        <begin position="18"/>
        <end position="31"/>
    </location>
</feature>
<feature type="region of interest" description="Disordered" evidence="1">
    <location>
        <begin position="1"/>
        <end position="31"/>
    </location>
</feature>
<reference evidence="2 3" key="1">
    <citation type="submission" date="2023-02" db="EMBL/GenBank/DDBJ databases">
        <title>LHISI_Scaffold_Assembly.</title>
        <authorList>
            <person name="Stuart O.P."/>
            <person name="Cleave R."/>
            <person name="Magrath M.J.L."/>
            <person name="Mikheyev A.S."/>
        </authorList>
    </citation>
    <scope>NUCLEOTIDE SEQUENCE [LARGE SCALE GENOMIC DNA]</scope>
    <source>
        <strain evidence="2">Daus_M_001</strain>
        <tissue evidence="2">Leg muscle</tissue>
    </source>
</reference>
<keyword evidence="3" id="KW-1185">Reference proteome</keyword>
<evidence type="ECO:0000313" key="3">
    <source>
        <dbReference type="Proteomes" id="UP001159363"/>
    </source>
</evidence>
<comment type="caution">
    <text evidence="2">The sequence shown here is derived from an EMBL/GenBank/DDBJ whole genome shotgun (WGS) entry which is preliminary data.</text>
</comment>
<gene>
    <name evidence="2" type="ORF">PR048_028955</name>
</gene>
<sequence>MTDKEESGMSSARGGVNNLKSPQPMEFTNPSSWPVWKRRFIRYMFVSGYNSKHHKEQIDILLYLPGEHAEEILPQFQPAPDTQEQALQAFREYCNPRTNIIFEQYKFNSRV</sequence>
<evidence type="ECO:0000313" key="2">
    <source>
        <dbReference type="EMBL" id="KAJ8869944.1"/>
    </source>
</evidence>